<evidence type="ECO:0000313" key="1">
    <source>
        <dbReference type="EMBL" id="KCW84192.1"/>
    </source>
</evidence>
<dbReference type="InterPro" id="IPR016181">
    <property type="entry name" value="Acyl_CoA_acyltransferase"/>
</dbReference>
<dbReference type="EMBL" id="KK198754">
    <property type="protein sequence ID" value="KCW84192.1"/>
    <property type="molecule type" value="Genomic_DNA"/>
</dbReference>
<dbReference type="PANTHER" id="PTHR46067:SF27">
    <property type="entry name" value="ACYL-COA N-ACYLTRANSFERASES (NAT) SUPERFAMILY PROTEIN"/>
    <property type="match status" value="1"/>
</dbReference>
<protein>
    <recommendedName>
        <fullName evidence="2">N-acetyltransferase domain-containing protein</fullName>
    </recommendedName>
</protein>
<dbReference type="OMA" id="NDACRCE"/>
<gene>
    <name evidence="1" type="ORF">EUGRSUZ_B01057</name>
</gene>
<reference evidence="1" key="1">
    <citation type="submission" date="2013-07" db="EMBL/GenBank/DDBJ databases">
        <title>The genome of Eucalyptus grandis.</title>
        <authorList>
            <person name="Schmutz J."/>
            <person name="Hayes R."/>
            <person name="Myburg A."/>
            <person name="Tuskan G."/>
            <person name="Grattapaglia D."/>
            <person name="Rokhsar D.S."/>
        </authorList>
    </citation>
    <scope>NUCLEOTIDE SEQUENCE</scope>
    <source>
        <tissue evidence="1">Leaf extractions</tissue>
    </source>
</reference>
<organism evidence="1">
    <name type="scientific">Eucalyptus grandis</name>
    <name type="common">Flooded gum</name>
    <dbReference type="NCBI Taxonomy" id="71139"/>
    <lineage>
        <taxon>Eukaryota</taxon>
        <taxon>Viridiplantae</taxon>
        <taxon>Streptophyta</taxon>
        <taxon>Embryophyta</taxon>
        <taxon>Tracheophyta</taxon>
        <taxon>Spermatophyta</taxon>
        <taxon>Magnoliopsida</taxon>
        <taxon>eudicotyledons</taxon>
        <taxon>Gunneridae</taxon>
        <taxon>Pentapetalae</taxon>
        <taxon>rosids</taxon>
        <taxon>malvids</taxon>
        <taxon>Myrtales</taxon>
        <taxon>Myrtaceae</taxon>
        <taxon>Myrtoideae</taxon>
        <taxon>Eucalypteae</taxon>
        <taxon>Eucalyptus</taxon>
    </lineage>
</organism>
<name>A0A059D0Q1_EUCGR</name>
<evidence type="ECO:0008006" key="2">
    <source>
        <dbReference type="Google" id="ProtNLM"/>
    </source>
</evidence>
<dbReference type="AlphaFoldDB" id="A0A059D0Q1"/>
<dbReference type="PANTHER" id="PTHR46067">
    <property type="entry name" value="ACYL-COA N-ACYLTRANSFERASES (NAT) SUPERFAMILY PROTEIN"/>
    <property type="match status" value="1"/>
</dbReference>
<dbReference type="SUPFAM" id="SSF55729">
    <property type="entry name" value="Acyl-CoA N-acyltransferases (Nat)"/>
    <property type="match status" value="1"/>
</dbReference>
<accession>A0A059D0Q1</accession>
<proteinExistence type="predicted"/>
<dbReference type="Gramene" id="KCW84192">
    <property type="protein sequence ID" value="KCW84192"/>
    <property type="gene ID" value="EUGRSUZ_B01057"/>
</dbReference>
<dbReference type="InParanoid" id="A0A059D0Q1"/>
<sequence length="153" mass="17318">MAVAKFSDIALHAMDLSDINSFAAWATDNRVSRFCTWDTFTSKEEGIRHITNTVLPHPWYRAICLDDHPVGSVSMRPGRGIMMWAVKMAVAAIFREWPKLLRLQALVDVENVGSIRVQEKAGFRTEGVLRKYIVLKGRARDLVTFSLLSSDDH</sequence>
<dbReference type="Gene3D" id="3.40.630.30">
    <property type="match status" value="1"/>
</dbReference>